<dbReference type="EMBL" id="LFYR01000182">
    <property type="protein sequence ID" value="KMZ75290.1"/>
    <property type="molecule type" value="Genomic_DNA"/>
</dbReference>
<evidence type="ECO:0000256" key="3">
    <source>
        <dbReference type="ARBA" id="ARBA00022603"/>
    </source>
</evidence>
<keyword evidence="4 10" id="KW-0808">Transferase</keyword>
<dbReference type="Pfam" id="PF03141">
    <property type="entry name" value="Methyltransf_29"/>
    <property type="match status" value="1"/>
</dbReference>
<keyword evidence="8 10" id="KW-0472">Membrane</keyword>
<dbReference type="GO" id="GO:0005737">
    <property type="term" value="C:cytoplasm"/>
    <property type="evidence" value="ECO:0000318"/>
    <property type="project" value="GO_Central"/>
</dbReference>
<accession>A0A0K9Q4A2</accession>
<comment type="caution">
    <text evidence="11">The sequence shown here is derived from an EMBL/GenBank/DDBJ whole genome shotgun (WGS) entry which is preliminary data.</text>
</comment>
<dbReference type="EC" id="2.1.1.-" evidence="10"/>
<dbReference type="OMA" id="HIHCKKT"/>
<gene>
    <name evidence="11" type="ORF">ZOSMA_116G00150</name>
</gene>
<evidence type="ECO:0000256" key="6">
    <source>
        <dbReference type="ARBA" id="ARBA00022968"/>
    </source>
</evidence>
<keyword evidence="7 10" id="KW-1133">Transmembrane helix</keyword>
<feature type="transmembrane region" description="Helical" evidence="10">
    <location>
        <begin position="12"/>
        <end position="33"/>
    </location>
</feature>
<dbReference type="GO" id="GO:0032259">
    <property type="term" value="P:methylation"/>
    <property type="evidence" value="ECO:0007669"/>
    <property type="project" value="UniProtKB-KW"/>
</dbReference>
<name>A0A0K9Q4A2_ZOSMR</name>
<dbReference type="InterPro" id="IPR004159">
    <property type="entry name" value="Put_SAM_MeTrfase"/>
</dbReference>
<dbReference type="FunFam" id="3.40.50.150:FF:000123">
    <property type="entry name" value="Putative methyltransferase PMT15"/>
    <property type="match status" value="1"/>
</dbReference>
<reference evidence="12" key="1">
    <citation type="journal article" date="2016" name="Nature">
        <title>The genome of the seagrass Zostera marina reveals angiosperm adaptation to the sea.</title>
        <authorList>
            <person name="Olsen J.L."/>
            <person name="Rouze P."/>
            <person name="Verhelst B."/>
            <person name="Lin Y.-C."/>
            <person name="Bayer T."/>
            <person name="Collen J."/>
            <person name="Dattolo E."/>
            <person name="De Paoli E."/>
            <person name="Dittami S."/>
            <person name="Maumus F."/>
            <person name="Michel G."/>
            <person name="Kersting A."/>
            <person name="Lauritano C."/>
            <person name="Lohaus R."/>
            <person name="Toepel M."/>
            <person name="Tonon T."/>
            <person name="Vanneste K."/>
            <person name="Amirebrahimi M."/>
            <person name="Brakel J."/>
            <person name="Bostroem C."/>
            <person name="Chovatia M."/>
            <person name="Grimwood J."/>
            <person name="Jenkins J.W."/>
            <person name="Jueterbock A."/>
            <person name="Mraz A."/>
            <person name="Stam W.T."/>
            <person name="Tice H."/>
            <person name="Bornberg-Bauer E."/>
            <person name="Green P.J."/>
            <person name="Pearson G.A."/>
            <person name="Procaccini G."/>
            <person name="Duarte C.M."/>
            <person name="Schmutz J."/>
            <person name="Reusch T.B.H."/>
            <person name="Van de Peer Y."/>
        </authorList>
    </citation>
    <scope>NUCLEOTIDE SEQUENCE [LARGE SCALE GENOMIC DNA]</scope>
    <source>
        <strain evidence="12">cv. Finnish</strain>
    </source>
</reference>
<evidence type="ECO:0000256" key="1">
    <source>
        <dbReference type="ARBA" id="ARBA00004648"/>
    </source>
</evidence>
<dbReference type="PANTHER" id="PTHR10108">
    <property type="entry name" value="SAM-DEPENDENT METHYLTRANSFERASE"/>
    <property type="match status" value="1"/>
</dbReference>
<evidence type="ECO:0000256" key="4">
    <source>
        <dbReference type="ARBA" id="ARBA00022679"/>
    </source>
</evidence>
<sequence length="607" mass="69295">MMKFKSIRTPKSVFPLVLVAFLCTMSYLLGLYLHSRGKTPMTSNAIFTAELPCRPFQTTQPVDTSPLDFSAHHSADDLIKFRSKTFPPCHAKYSEYTPCEDTKRSLKFSRDRLVYRERHCPEKNEVFKCLIPAPFGYKNPFPWPASRGLAWFANVPHKELTVEKAEQNWVHVDGNKFRFPGGGTMFPRGANAYIDDIARMIPLMDGSVRTAVDTGCGVASFGAYLMSRNITTMSFAPRDSHEAQVQFALERGIPAMIGIIASIRLPYPSRAFDLAHCSRCLIPWHLYDGQYLIEVDRILRPGGYWVLSGPPINWQSHWKGWQRTKSDLNADQNAIEAVTTSLCWKKLKQKGDIAIWQKPLNHNHCRKTPKFCSPENNNPDKSWYTKLQTCITPLPNEIDGGGVKLKKWPERLTTVPPRIQSGTLEGITSETFSRDYHLWKKRVGYYKTVVRQLGSGRYRNILDMNSYLGGLAANLAHNPVWVMNIVPTVGIDTLGVIYERGLIGTYQDWCEAMSTYPRTYDFIHAGNVFGLYKDRCEVENILLEMDRILRPEGAVIFRDDVDVLVEIKSITDGMKWETRFVDHEDGPLHREKILVAVKNYWTLPNSL</sequence>
<evidence type="ECO:0000256" key="5">
    <source>
        <dbReference type="ARBA" id="ARBA00022692"/>
    </source>
</evidence>
<dbReference type="GO" id="GO:0008168">
    <property type="term" value="F:methyltransferase activity"/>
    <property type="evidence" value="ECO:0007669"/>
    <property type="project" value="UniProtKB-UniRule"/>
</dbReference>
<evidence type="ECO:0000256" key="2">
    <source>
        <dbReference type="ARBA" id="ARBA00008361"/>
    </source>
</evidence>
<evidence type="ECO:0000256" key="9">
    <source>
        <dbReference type="ARBA" id="ARBA00023180"/>
    </source>
</evidence>
<comment type="subcellular location">
    <subcellularLocation>
        <location evidence="1">Endoplasmic reticulum membrane</location>
        <topology evidence="1">Single-pass type II membrane protein</topology>
    </subcellularLocation>
    <subcellularLocation>
        <location evidence="10">Membrane</location>
        <topology evidence="10">Single-pass type II membrane protein</topology>
    </subcellularLocation>
</comment>
<evidence type="ECO:0000256" key="7">
    <source>
        <dbReference type="ARBA" id="ARBA00022989"/>
    </source>
</evidence>
<evidence type="ECO:0000256" key="8">
    <source>
        <dbReference type="ARBA" id="ARBA00023136"/>
    </source>
</evidence>
<proteinExistence type="inferred from homology"/>
<dbReference type="Gene3D" id="3.40.50.150">
    <property type="entry name" value="Vaccinia Virus protein VP39"/>
    <property type="match status" value="1"/>
</dbReference>
<keyword evidence="12" id="KW-1185">Reference proteome</keyword>
<keyword evidence="6 10" id="KW-0735">Signal-anchor</keyword>
<evidence type="ECO:0000256" key="10">
    <source>
        <dbReference type="RuleBase" id="RU366043"/>
    </source>
</evidence>
<evidence type="ECO:0000313" key="12">
    <source>
        <dbReference type="Proteomes" id="UP000036987"/>
    </source>
</evidence>
<dbReference type="OrthoDB" id="2013972at2759"/>
<dbReference type="InterPro" id="IPR029063">
    <property type="entry name" value="SAM-dependent_MTases_sf"/>
</dbReference>
<dbReference type="PANTHER" id="PTHR10108:SF1049">
    <property type="entry name" value="METHYLTRANSFERASE"/>
    <property type="match status" value="1"/>
</dbReference>
<keyword evidence="5 10" id="KW-0812">Transmembrane</keyword>
<comment type="similarity">
    <text evidence="2 10">Belongs to the methyltransferase superfamily.</text>
</comment>
<dbReference type="SUPFAM" id="SSF53335">
    <property type="entry name" value="S-adenosyl-L-methionine-dependent methyltransferases"/>
    <property type="match status" value="2"/>
</dbReference>
<evidence type="ECO:0000313" key="11">
    <source>
        <dbReference type="EMBL" id="KMZ75290.1"/>
    </source>
</evidence>
<protein>
    <recommendedName>
        <fullName evidence="10">Methyltransferase</fullName>
        <ecNumber evidence="10">2.1.1.-</ecNumber>
    </recommendedName>
</protein>
<keyword evidence="9 10" id="KW-0325">Glycoprotein</keyword>
<organism evidence="11 12">
    <name type="scientific">Zostera marina</name>
    <name type="common">Eelgrass</name>
    <dbReference type="NCBI Taxonomy" id="29655"/>
    <lineage>
        <taxon>Eukaryota</taxon>
        <taxon>Viridiplantae</taxon>
        <taxon>Streptophyta</taxon>
        <taxon>Embryophyta</taxon>
        <taxon>Tracheophyta</taxon>
        <taxon>Spermatophyta</taxon>
        <taxon>Magnoliopsida</taxon>
        <taxon>Liliopsida</taxon>
        <taxon>Zosteraceae</taxon>
        <taxon>Zostera</taxon>
    </lineage>
</organism>
<dbReference type="GO" id="GO:0005789">
    <property type="term" value="C:endoplasmic reticulum membrane"/>
    <property type="evidence" value="ECO:0007669"/>
    <property type="project" value="UniProtKB-SubCell"/>
</dbReference>
<dbReference type="Proteomes" id="UP000036987">
    <property type="component" value="Unassembled WGS sequence"/>
</dbReference>
<keyword evidence="3 10" id="KW-0489">Methyltransferase</keyword>
<dbReference type="AlphaFoldDB" id="A0A0K9Q4A2"/>